<evidence type="ECO:0000259" key="6">
    <source>
        <dbReference type="PROSITE" id="PS51194"/>
    </source>
</evidence>
<dbReference type="RefSeq" id="WP_289453168.1">
    <property type="nucleotide sequence ID" value="NZ_JAUCGQ010000001.1"/>
</dbReference>
<dbReference type="PROSITE" id="PS51192">
    <property type="entry name" value="HELICASE_ATP_BIND_1"/>
    <property type="match status" value="1"/>
</dbReference>
<evidence type="ECO:0000256" key="2">
    <source>
        <dbReference type="ARBA" id="ARBA00022801"/>
    </source>
</evidence>
<evidence type="ECO:0000313" key="8">
    <source>
        <dbReference type="Proteomes" id="UP001529338"/>
    </source>
</evidence>
<dbReference type="Pfam" id="PF00271">
    <property type="entry name" value="Helicase_C"/>
    <property type="match status" value="1"/>
</dbReference>
<gene>
    <name evidence="7" type="ORF">QRT04_01785</name>
</gene>
<dbReference type="InterPro" id="IPR038718">
    <property type="entry name" value="SNF2-like_sf"/>
</dbReference>
<feature type="domain" description="Helicase ATP-binding" evidence="5">
    <location>
        <begin position="226"/>
        <end position="395"/>
    </location>
</feature>
<evidence type="ECO:0000313" key="7">
    <source>
        <dbReference type="EMBL" id="MDM7853650.1"/>
    </source>
</evidence>
<organism evidence="7 8">
    <name type="scientific">Cellulomonas alba</name>
    <dbReference type="NCBI Taxonomy" id="3053467"/>
    <lineage>
        <taxon>Bacteria</taxon>
        <taxon>Bacillati</taxon>
        <taxon>Actinomycetota</taxon>
        <taxon>Actinomycetes</taxon>
        <taxon>Micrococcales</taxon>
        <taxon>Cellulomonadaceae</taxon>
        <taxon>Cellulomonas</taxon>
    </lineage>
</organism>
<evidence type="ECO:0000256" key="3">
    <source>
        <dbReference type="ARBA" id="ARBA00022806"/>
    </source>
</evidence>
<dbReference type="InterPro" id="IPR027417">
    <property type="entry name" value="P-loop_NTPase"/>
</dbReference>
<dbReference type="CDD" id="cd18011">
    <property type="entry name" value="DEXDc_RapA"/>
    <property type="match status" value="1"/>
</dbReference>
<dbReference type="SMART" id="SM00487">
    <property type="entry name" value="DEXDc"/>
    <property type="match status" value="1"/>
</dbReference>
<keyword evidence="3 7" id="KW-0347">Helicase</keyword>
<dbReference type="InterPro" id="IPR000330">
    <property type="entry name" value="SNF2_N"/>
</dbReference>
<dbReference type="InterPro" id="IPR049730">
    <property type="entry name" value="SNF2/RAD54-like_C"/>
</dbReference>
<dbReference type="Gene3D" id="3.40.50.10810">
    <property type="entry name" value="Tandem AAA-ATPase domain"/>
    <property type="match status" value="1"/>
</dbReference>
<dbReference type="SUPFAM" id="SSF52540">
    <property type="entry name" value="P-loop containing nucleoside triphosphate hydrolases"/>
    <property type="match status" value="2"/>
</dbReference>
<dbReference type="InterPro" id="IPR057342">
    <property type="entry name" value="DEXDc_RapA"/>
</dbReference>
<accession>A0ABT7SBT6</accession>
<sequence>MSEQAGPPTFGYHPLVDEIGEVLPRAAFVRALVLDEPISDLVDHVSACRSLWDAEVALPAGIYWFDGIDEPLLMQVGGGAPPGAASSIAIDELSEEHPLTQAFGWAEHFWSDADDVPTPRFAVHEPALIVPGGDDVIVRSRRFVGGGWRYTVFHDGRSEQVLESKLAPAPQLDDPVEWVKGEPATVDRFGATLTRSKLRGRFSDTVYSFRATRTTFRPYQFKPVLKLLQTGKARLLIADEVGLGKTIEAGLIWTELEARREADRVLVVCPSSLLGKWKEEMEERFGFELTELDTTALATFRERFREGRLPPRQAYICSLERLRTWDGLEELTAAPPEFDLVIVDEAHSMRNSNTKSYELGTRLAEWADSLVFLTATPINLRQEDLLNLLELLAPEDYDDLADLQLRLEPNAVLHEVGRMLSDRSATAPDRLAAISRLGRSPYGLVLQQRPDYPLLLEVLGREPLTPADIVEARQYLADLNSLSTVITRTKKAEVDERKALRVPHSADVTWTPAELAFYEEYVRWCRDRADAVGMPVYFAMQMPLRLASACLPMARRSVLDPAGFGAITDADLESDKHAVQVEPHPALVAAARALPEGVDTKFDALAPVLKNLVAEGRRVLLFTFSKPTLAYLAGRLGTSMRVAVLHGGVRRDLRRRIMADFRRGEYDVVLANRVASEGLDFEFCSAVINYDLPWNPMEIEQRIGRIDRIGQPEEKILVVNFYNEATIDERILRRVLDRIKIFESSIGALEPIIEAQMPALRAAFDFTLTAAERERKVQQVLTAIENQRAGLREVADASSALMVSNDVDVSGLEDDLIRTGKYIGQRELGLLLHDWARTDGAEGVEFTPDGSALSLRGTPAMAERVDQLARSGRRSRAEVERLSAGLRAEMPLPFVLDQERARTGGGDLLTATSPLVMAAVDVPGHRQARFADIRLTGDGVAPEGTYVVVLSQALSARRGGDEIWGCAVDLDGRQAPTEVADLLLAGLAMGRLAQGSGTYDASRLVRPTARARDLLELRHEREQHRRDREAQALVEARRVVLAEQYERRTRTIDQRIRTARERGRKASAIRLFESQRRRATDRYRVLVANLESELHPEIRLQPLAACVLEVVHGT</sequence>
<protein>
    <submittedName>
        <fullName evidence="7">Helicase-related protein</fullName>
    </submittedName>
</protein>
<reference evidence="7 8" key="1">
    <citation type="submission" date="2023-06" db="EMBL/GenBank/DDBJ databases">
        <title>Cellulomonas sp. MW4 Whole genome sequence.</title>
        <authorList>
            <person name="Park S."/>
        </authorList>
    </citation>
    <scope>NUCLEOTIDE SEQUENCE [LARGE SCALE GENOMIC DNA]</scope>
    <source>
        <strain evidence="7 8">MW4</strain>
    </source>
</reference>
<proteinExistence type="predicted"/>
<dbReference type="Pfam" id="PF00176">
    <property type="entry name" value="SNF2-rel_dom"/>
    <property type="match status" value="1"/>
</dbReference>
<feature type="domain" description="Helicase C-terminal" evidence="6">
    <location>
        <begin position="604"/>
        <end position="757"/>
    </location>
</feature>
<evidence type="ECO:0000256" key="4">
    <source>
        <dbReference type="ARBA" id="ARBA00022840"/>
    </source>
</evidence>
<name>A0ABT7SBT6_9CELL</name>
<dbReference type="Gene3D" id="3.40.50.300">
    <property type="entry name" value="P-loop containing nucleotide triphosphate hydrolases"/>
    <property type="match status" value="1"/>
</dbReference>
<dbReference type="EMBL" id="JAUCGQ010000001">
    <property type="protein sequence ID" value="MDM7853650.1"/>
    <property type="molecule type" value="Genomic_DNA"/>
</dbReference>
<dbReference type="PROSITE" id="PS51194">
    <property type="entry name" value="HELICASE_CTER"/>
    <property type="match status" value="1"/>
</dbReference>
<dbReference type="PANTHER" id="PTHR45766">
    <property type="entry name" value="DNA ANNEALING HELICASE AND ENDONUCLEASE ZRANB3 FAMILY MEMBER"/>
    <property type="match status" value="1"/>
</dbReference>
<keyword evidence="1" id="KW-0547">Nucleotide-binding</keyword>
<dbReference type="GO" id="GO:0004386">
    <property type="term" value="F:helicase activity"/>
    <property type="evidence" value="ECO:0007669"/>
    <property type="project" value="UniProtKB-KW"/>
</dbReference>
<comment type="caution">
    <text evidence="7">The sequence shown here is derived from an EMBL/GenBank/DDBJ whole genome shotgun (WGS) entry which is preliminary data.</text>
</comment>
<keyword evidence="4" id="KW-0067">ATP-binding</keyword>
<evidence type="ECO:0000259" key="5">
    <source>
        <dbReference type="PROSITE" id="PS51192"/>
    </source>
</evidence>
<dbReference type="Proteomes" id="UP001529338">
    <property type="component" value="Unassembled WGS sequence"/>
</dbReference>
<keyword evidence="2" id="KW-0378">Hydrolase</keyword>
<keyword evidence="8" id="KW-1185">Reference proteome</keyword>
<dbReference type="PANTHER" id="PTHR45766:SF6">
    <property type="entry name" value="SWI_SNF-RELATED MATRIX-ASSOCIATED ACTIN-DEPENDENT REGULATOR OF CHROMATIN SUBFAMILY A-LIKE PROTEIN 1"/>
    <property type="match status" value="1"/>
</dbReference>
<evidence type="ECO:0000256" key="1">
    <source>
        <dbReference type="ARBA" id="ARBA00022741"/>
    </source>
</evidence>
<dbReference type="CDD" id="cd18793">
    <property type="entry name" value="SF2_C_SNF"/>
    <property type="match status" value="1"/>
</dbReference>
<dbReference type="SMART" id="SM00490">
    <property type="entry name" value="HELICc"/>
    <property type="match status" value="1"/>
</dbReference>
<dbReference type="InterPro" id="IPR014001">
    <property type="entry name" value="Helicase_ATP-bd"/>
</dbReference>
<dbReference type="InterPro" id="IPR001650">
    <property type="entry name" value="Helicase_C-like"/>
</dbReference>